<dbReference type="EMBL" id="JACXAD010000003">
    <property type="protein sequence ID" value="MBD2766887.1"/>
    <property type="molecule type" value="Genomic_DNA"/>
</dbReference>
<name>A0A927GI04_9BACT</name>
<evidence type="ECO:0000313" key="2">
    <source>
        <dbReference type="Proteomes" id="UP000612233"/>
    </source>
</evidence>
<reference evidence="1" key="1">
    <citation type="submission" date="2020-09" db="EMBL/GenBank/DDBJ databases">
        <authorList>
            <person name="Kim M.K."/>
        </authorList>
    </citation>
    <scope>NUCLEOTIDE SEQUENCE</scope>
    <source>
        <strain evidence="1">BT664</strain>
    </source>
</reference>
<gene>
    <name evidence="1" type="ORF">IC235_03150</name>
</gene>
<evidence type="ECO:0000313" key="1">
    <source>
        <dbReference type="EMBL" id="MBD2766887.1"/>
    </source>
</evidence>
<evidence type="ECO:0008006" key="3">
    <source>
        <dbReference type="Google" id="ProtNLM"/>
    </source>
</evidence>
<comment type="caution">
    <text evidence="1">The sequence shown here is derived from an EMBL/GenBank/DDBJ whole genome shotgun (WGS) entry which is preliminary data.</text>
</comment>
<accession>A0A927GI04</accession>
<dbReference type="Gene3D" id="2.60.120.260">
    <property type="entry name" value="Galactose-binding domain-like"/>
    <property type="match status" value="1"/>
</dbReference>
<protein>
    <recommendedName>
        <fullName evidence="3">CBM-cenC domain-containing protein</fullName>
    </recommendedName>
</protein>
<organism evidence="1 2">
    <name type="scientific">Hymenobacter montanus</name>
    <dbReference type="NCBI Taxonomy" id="2771359"/>
    <lineage>
        <taxon>Bacteria</taxon>
        <taxon>Pseudomonadati</taxon>
        <taxon>Bacteroidota</taxon>
        <taxon>Cytophagia</taxon>
        <taxon>Cytophagales</taxon>
        <taxon>Hymenobacteraceae</taxon>
        <taxon>Hymenobacter</taxon>
    </lineage>
</organism>
<proteinExistence type="predicted"/>
<dbReference type="AlphaFoldDB" id="A0A927GI04"/>
<keyword evidence="2" id="KW-1185">Reference proteome</keyword>
<dbReference type="Proteomes" id="UP000612233">
    <property type="component" value="Unassembled WGS sequence"/>
</dbReference>
<dbReference type="RefSeq" id="WP_191003723.1">
    <property type="nucleotide sequence ID" value="NZ_JACXAD010000003.1"/>
</dbReference>
<sequence>MKNIAALLALILLGACSSDKKSGSASGNKIITANDFESVAGWNVDPLILDRGRAHSGQYAIKVDASHEFSLTFDMALGMATPSKIKKLHLEAWAFLPSNKATGVLGIQLMGGPSNSDMLYGDGIQLGQEVKTYNKWVKVSKEFTLPDNITAAQHIRLSLWRADASDFVLVDDIELSIKE</sequence>
<dbReference type="PROSITE" id="PS51257">
    <property type="entry name" value="PROKAR_LIPOPROTEIN"/>
    <property type="match status" value="1"/>
</dbReference>